<dbReference type="Pfam" id="PF01494">
    <property type="entry name" value="FAD_binding_3"/>
    <property type="match status" value="1"/>
</dbReference>
<evidence type="ECO:0000256" key="2">
    <source>
        <dbReference type="ARBA" id="ARBA00022630"/>
    </source>
</evidence>
<dbReference type="PANTHER" id="PTHR43004">
    <property type="entry name" value="TRK SYSTEM POTASSIUM UPTAKE PROTEIN"/>
    <property type="match status" value="1"/>
</dbReference>
<organism evidence="6 7">
    <name type="scientific">Mycolicibacterium chlorophenolicum</name>
    <dbReference type="NCBI Taxonomy" id="37916"/>
    <lineage>
        <taxon>Bacteria</taxon>
        <taxon>Bacillati</taxon>
        <taxon>Actinomycetota</taxon>
        <taxon>Actinomycetes</taxon>
        <taxon>Mycobacteriales</taxon>
        <taxon>Mycobacteriaceae</taxon>
        <taxon>Mycolicibacterium</taxon>
    </lineage>
</organism>
<evidence type="ECO:0000313" key="6">
    <source>
        <dbReference type="EMBL" id="KMO83624.1"/>
    </source>
</evidence>
<sequence length="577" mass="62089">MTPSTTPGHQRAKHDARSSNDAHGLPDRVPVLIIGAGPIGLALGVELGMHGVASLLVEQDTEVPSVPVKAMLLNPRALEQFRRWGIATTLRQAATTPPAWQKQVVLATSLTGREYGAFRQGLSFRGADDSDRVAESAQLVMQPTTTKVLRDRAVELGATVALGWRLVSLDQDENGCIAEVEQVTTGTRQVIGSDYLVGCDGAQSTVRVSAGISRSGRGGVAAHLLLHWESPEVFTHSRITPGAFNALYHPDGNALAVPIDEKSWCAHVAGYPVDLDLDTVDVDAIVQRIVGPDIPFTLTYKGVYKIHERIADRYRVGRLFLAGDAAHLCAPWGGHNMNAGMADALNLGWKLAATLMGWGGDALLDSYEAERRPIAVTNAVEASSNVDRWIETYETVLSTIDAEVLEADGHEAESRRRAWGDALWRGVRAQFDSEGITLDQRYHSEVIAEDPAPVTPWSATVYSPSSHPGHRAPHAWLSAQVSLYDAMGIGFSILYHPGDATAAMGFVAQANRIGIPLTPIELTDPIAAIRYDHPLTVVRPDQHVAWRGSADSDPTAVLLKITGCEDQVHEGATAALS</sequence>
<dbReference type="AlphaFoldDB" id="A0A0J6WM06"/>
<feature type="compositionally biased region" description="Basic and acidic residues" evidence="4">
    <location>
        <begin position="13"/>
        <end position="23"/>
    </location>
</feature>
<dbReference type="STRING" id="37916.MCHLDSM_00276"/>
<evidence type="ECO:0000313" key="7">
    <source>
        <dbReference type="Proteomes" id="UP000036513"/>
    </source>
</evidence>
<dbReference type="Gene3D" id="3.40.30.120">
    <property type="match status" value="1"/>
</dbReference>
<dbReference type="GO" id="GO:0071949">
    <property type="term" value="F:FAD binding"/>
    <property type="evidence" value="ECO:0007669"/>
    <property type="project" value="InterPro"/>
</dbReference>
<dbReference type="Proteomes" id="UP000036513">
    <property type="component" value="Unassembled WGS sequence"/>
</dbReference>
<dbReference type="SUPFAM" id="SSF51905">
    <property type="entry name" value="FAD/NAD(P)-binding domain"/>
    <property type="match status" value="1"/>
</dbReference>
<evidence type="ECO:0000256" key="4">
    <source>
        <dbReference type="SAM" id="MobiDB-lite"/>
    </source>
</evidence>
<dbReference type="InterPro" id="IPR002938">
    <property type="entry name" value="FAD-bd"/>
</dbReference>
<keyword evidence="7" id="KW-1185">Reference proteome</keyword>
<dbReference type="EMBL" id="JYNL01000003">
    <property type="protein sequence ID" value="KMO83624.1"/>
    <property type="molecule type" value="Genomic_DNA"/>
</dbReference>
<dbReference type="Gene3D" id="3.50.50.60">
    <property type="entry name" value="FAD/NAD(P)-binding domain"/>
    <property type="match status" value="1"/>
</dbReference>
<reference evidence="6 7" key="1">
    <citation type="journal article" date="2015" name="Genome Biol. Evol.">
        <title>Characterization of Three Mycobacterium spp. with Potential Use in Bioremediation by Genome Sequencing and Comparative Genomics.</title>
        <authorList>
            <person name="Das S."/>
            <person name="Pettersson B.M."/>
            <person name="Behra P.R."/>
            <person name="Ramesh M."/>
            <person name="Dasgupta S."/>
            <person name="Bhattacharya A."/>
            <person name="Kirsebom L.A."/>
        </authorList>
    </citation>
    <scope>NUCLEOTIDE SEQUENCE [LARGE SCALE GENOMIC DNA]</scope>
    <source>
        <strain evidence="6 7">DSM 43826</strain>
    </source>
</reference>
<dbReference type="PATRIC" id="fig|37916.4.peg.298"/>
<dbReference type="RefSeq" id="WP_048468544.1">
    <property type="nucleotide sequence ID" value="NZ_JYNL01000003.1"/>
</dbReference>
<evidence type="ECO:0000256" key="1">
    <source>
        <dbReference type="ARBA" id="ARBA00001974"/>
    </source>
</evidence>
<gene>
    <name evidence="6" type="primary">tfdB_3</name>
    <name evidence="6" type="ORF">MCHLDSM_00276</name>
</gene>
<dbReference type="PRINTS" id="PR00420">
    <property type="entry name" value="RNGMNOXGNASE"/>
</dbReference>
<accession>A0A0J6WM06</accession>
<comment type="cofactor">
    <cofactor evidence="1">
        <name>FAD</name>
        <dbReference type="ChEBI" id="CHEBI:57692"/>
    </cofactor>
</comment>
<dbReference type="NCBIfam" id="NF004780">
    <property type="entry name" value="PRK06126.1"/>
    <property type="match status" value="1"/>
</dbReference>
<protein>
    <submittedName>
        <fullName evidence="6">2,4-dichlorophenol 6-monooxygenase</fullName>
        <ecNumber evidence="6">1.14.13.20</ecNumber>
    </submittedName>
</protein>
<evidence type="ECO:0000256" key="3">
    <source>
        <dbReference type="ARBA" id="ARBA00022827"/>
    </source>
</evidence>
<dbReference type="InterPro" id="IPR050641">
    <property type="entry name" value="RIFMO-like"/>
</dbReference>
<evidence type="ECO:0000259" key="5">
    <source>
        <dbReference type="Pfam" id="PF01494"/>
    </source>
</evidence>
<name>A0A0J6WM06_9MYCO</name>
<comment type="caution">
    <text evidence="6">The sequence shown here is derived from an EMBL/GenBank/DDBJ whole genome shotgun (WGS) entry which is preliminary data.</text>
</comment>
<keyword evidence="2" id="KW-0285">Flavoprotein</keyword>
<dbReference type="Gene3D" id="3.30.9.10">
    <property type="entry name" value="D-Amino Acid Oxidase, subunit A, domain 2"/>
    <property type="match status" value="1"/>
</dbReference>
<dbReference type="Pfam" id="PF21274">
    <property type="entry name" value="Rng_hyd_C"/>
    <property type="match status" value="1"/>
</dbReference>
<dbReference type="SMR" id="A0A0J6WM06"/>
<keyword evidence="6" id="KW-0503">Monooxygenase</keyword>
<keyword evidence="3" id="KW-0274">FAD</keyword>
<dbReference type="InterPro" id="IPR036188">
    <property type="entry name" value="FAD/NAD-bd_sf"/>
</dbReference>
<feature type="domain" description="FAD-binding" evidence="5">
    <location>
        <begin position="29"/>
        <end position="376"/>
    </location>
</feature>
<proteinExistence type="predicted"/>
<dbReference type="GO" id="GO:0018666">
    <property type="term" value="F:2,4-dichlorophenol 6-monooxygenase activity"/>
    <property type="evidence" value="ECO:0007669"/>
    <property type="project" value="UniProtKB-EC"/>
</dbReference>
<keyword evidence="6" id="KW-0560">Oxidoreductase</keyword>
<dbReference type="PANTHER" id="PTHR43004:SF19">
    <property type="entry name" value="BINDING MONOOXYGENASE, PUTATIVE (JCVI)-RELATED"/>
    <property type="match status" value="1"/>
</dbReference>
<dbReference type="EC" id="1.14.13.20" evidence="6"/>
<feature type="region of interest" description="Disordered" evidence="4">
    <location>
        <begin position="1"/>
        <end position="23"/>
    </location>
</feature>